<dbReference type="Gene3D" id="2.60.120.290">
    <property type="entry name" value="Spermadhesin, CUB domain"/>
    <property type="match status" value="2"/>
</dbReference>
<keyword evidence="4" id="KW-0732">Signal</keyword>
<dbReference type="SUPFAM" id="SSF50494">
    <property type="entry name" value="Trypsin-like serine proteases"/>
    <property type="match status" value="1"/>
</dbReference>
<dbReference type="SMART" id="SM00020">
    <property type="entry name" value="Tryp_SPc"/>
    <property type="match status" value="1"/>
</dbReference>
<feature type="domain" description="CUB" evidence="8">
    <location>
        <begin position="83"/>
        <end position="195"/>
    </location>
</feature>
<dbReference type="SUPFAM" id="SSF49854">
    <property type="entry name" value="Spermadhesin, CUB domain"/>
    <property type="match status" value="2"/>
</dbReference>
<comment type="subcellular location">
    <subcellularLocation>
        <location evidence="1">Secreted</location>
    </subcellularLocation>
</comment>
<evidence type="ECO:0000256" key="2">
    <source>
        <dbReference type="ARBA" id="ARBA00022525"/>
    </source>
</evidence>
<keyword evidence="6" id="KW-0325">Glycoprotein</keyword>
<dbReference type="FunFam" id="2.60.120.290:FF:000006">
    <property type="entry name" value="Mannan-binding lectin serine protease 1"/>
    <property type="match status" value="1"/>
</dbReference>
<dbReference type="InterPro" id="IPR033116">
    <property type="entry name" value="TRYPSIN_SER"/>
</dbReference>
<sequence>TSPNYPQGYPDNAEESWQISVPEGFGIRLYFIHLDIEPFENCEYDYLQVMCSHFCNNYIGGYFCSCPPEYYLLADNHTCGVNCTGGLYTHIKGGIISPGFPSPYPENTLCEYKVRLEVGYIVIISFQEDFDIEKDKDGSCFDALTIRAGGRIFGPFCGKSPPYPSDINTNSNEVEIIFQTDSGDNTGWKIRYFGDMLCAGSEDGKDSCAGDSGGPLMFEDPKDKNKLYVAGIVSWGPSKCGSYALYTKLGNYLDWIQETIAA</sequence>
<evidence type="ECO:0000259" key="8">
    <source>
        <dbReference type="PROSITE" id="PS01180"/>
    </source>
</evidence>
<dbReference type="InterPro" id="IPR000859">
    <property type="entry name" value="CUB_dom"/>
</dbReference>
<feature type="non-terminal residue" evidence="10">
    <location>
        <position position="1"/>
    </location>
</feature>
<dbReference type="PANTHER" id="PTHR24255">
    <property type="entry name" value="COMPLEMENT COMPONENT 1, S SUBCOMPONENT-RELATED"/>
    <property type="match status" value="1"/>
</dbReference>
<dbReference type="GO" id="GO:0005615">
    <property type="term" value="C:extracellular space"/>
    <property type="evidence" value="ECO:0007669"/>
    <property type="project" value="TreeGrafter"/>
</dbReference>
<feature type="domain" description="CUB" evidence="8">
    <location>
        <begin position="1"/>
        <end position="65"/>
    </location>
</feature>
<evidence type="ECO:0000256" key="1">
    <source>
        <dbReference type="ARBA" id="ARBA00004613"/>
    </source>
</evidence>
<dbReference type="PANTHER" id="PTHR24255:SF18">
    <property type="entry name" value="COMPLEMENT C1S SUBCOMPONENT"/>
    <property type="match status" value="1"/>
</dbReference>
<dbReference type="InterPro" id="IPR009003">
    <property type="entry name" value="Peptidase_S1_PA"/>
</dbReference>
<proteinExistence type="evidence at transcript level"/>
<accession>G5E1U4</accession>
<dbReference type="FunFam" id="2.10.25.10:FF:000059">
    <property type="entry name" value="Mannan-binding lectin serine protease 1"/>
    <property type="match status" value="1"/>
</dbReference>
<feature type="disulfide bond" evidence="7">
    <location>
        <begin position="83"/>
        <end position="110"/>
    </location>
</feature>
<keyword evidence="5 7" id="KW-1015">Disulfide bond</keyword>
<dbReference type="AlphaFoldDB" id="G5E1U4"/>
<comment type="caution">
    <text evidence="7">Lacks conserved residue(s) required for the propagation of feature annotation.</text>
</comment>
<dbReference type="PROSITE" id="PS50240">
    <property type="entry name" value="TRYPSIN_DOM"/>
    <property type="match status" value="1"/>
</dbReference>
<dbReference type="SMART" id="SM00042">
    <property type="entry name" value="CUB"/>
    <property type="match status" value="1"/>
</dbReference>
<name>G5E1U4_9PIPI</name>
<evidence type="ECO:0000256" key="7">
    <source>
        <dbReference type="PROSITE-ProRule" id="PRU00059"/>
    </source>
</evidence>
<keyword evidence="3" id="KW-0768">Sushi</keyword>
<evidence type="ECO:0000256" key="3">
    <source>
        <dbReference type="ARBA" id="ARBA00022659"/>
    </source>
</evidence>
<keyword evidence="2" id="KW-0964">Secreted</keyword>
<dbReference type="Pfam" id="PF00431">
    <property type="entry name" value="CUB"/>
    <property type="match status" value="2"/>
</dbReference>
<organism evidence="10">
    <name type="scientific">Pipa carvalhoi</name>
    <name type="common">Carvalho's Surinam toad</name>
    <dbReference type="NCBI Taxonomy" id="191480"/>
    <lineage>
        <taxon>Eukaryota</taxon>
        <taxon>Metazoa</taxon>
        <taxon>Chordata</taxon>
        <taxon>Craniata</taxon>
        <taxon>Vertebrata</taxon>
        <taxon>Euteleostomi</taxon>
        <taxon>Amphibia</taxon>
        <taxon>Batrachia</taxon>
        <taxon>Anura</taxon>
        <taxon>Pipoidea</taxon>
        <taxon>Pipidae</taxon>
        <taxon>Pipinae</taxon>
        <taxon>Pipa</taxon>
    </lineage>
</organism>
<dbReference type="MEROPS" id="S01.193"/>
<dbReference type="GO" id="GO:0006508">
    <property type="term" value="P:proteolysis"/>
    <property type="evidence" value="ECO:0007669"/>
    <property type="project" value="InterPro"/>
</dbReference>
<evidence type="ECO:0000256" key="4">
    <source>
        <dbReference type="ARBA" id="ARBA00022729"/>
    </source>
</evidence>
<evidence type="ECO:0000259" key="9">
    <source>
        <dbReference type="PROSITE" id="PS50240"/>
    </source>
</evidence>
<dbReference type="FunFam" id="2.40.10.10:FF:000054">
    <property type="entry name" value="Complement C1r subcomponent"/>
    <property type="match status" value="1"/>
</dbReference>
<dbReference type="PROSITE" id="PS01180">
    <property type="entry name" value="CUB"/>
    <property type="match status" value="2"/>
</dbReference>
<feature type="non-terminal residue" evidence="10">
    <location>
        <position position="262"/>
    </location>
</feature>
<feature type="domain" description="Peptidase S1" evidence="9">
    <location>
        <begin position="157"/>
        <end position="261"/>
    </location>
</feature>
<dbReference type="InterPro" id="IPR035914">
    <property type="entry name" value="Sperma_CUB_dom_sf"/>
</dbReference>
<dbReference type="PROSITE" id="PS00135">
    <property type="entry name" value="TRYPSIN_SER"/>
    <property type="match status" value="1"/>
</dbReference>
<dbReference type="InterPro" id="IPR001254">
    <property type="entry name" value="Trypsin_dom"/>
</dbReference>
<evidence type="ECO:0000256" key="5">
    <source>
        <dbReference type="ARBA" id="ARBA00023157"/>
    </source>
</evidence>
<protein>
    <submittedName>
        <fullName evidence="10">Uncharacterized protein</fullName>
    </submittedName>
</protein>
<dbReference type="CDD" id="cd00041">
    <property type="entry name" value="CUB"/>
    <property type="match status" value="2"/>
</dbReference>
<evidence type="ECO:0000313" key="10">
    <source>
        <dbReference type="EMBL" id="AEQ17036.1"/>
    </source>
</evidence>
<dbReference type="EMBL" id="JP287358">
    <property type="protein sequence ID" value="AEQ17036.1"/>
    <property type="molecule type" value="mRNA"/>
</dbReference>
<dbReference type="GO" id="GO:0004252">
    <property type="term" value="F:serine-type endopeptidase activity"/>
    <property type="evidence" value="ECO:0007669"/>
    <property type="project" value="InterPro"/>
</dbReference>
<evidence type="ECO:0000256" key="6">
    <source>
        <dbReference type="ARBA" id="ARBA00023180"/>
    </source>
</evidence>
<reference evidence="10" key="1">
    <citation type="submission" date="2011-09" db="EMBL/GenBank/DDBJ databases">
        <title>The odds of duplicate gene persistence after polyploidization.</title>
        <authorList>
            <person name="Chain F.J.J."/>
            <person name="Evans B.J."/>
            <person name="Dushoff J."/>
        </authorList>
    </citation>
    <scope>NUCLEOTIDE SEQUENCE</scope>
    <source>
        <tissue evidence="10">Liver</tissue>
    </source>
</reference>